<dbReference type="PANTHER" id="PTHR20854:SF4">
    <property type="entry name" value="INOSITOL-1-MONOPHOSPHATASE-RELATED"/>
    <property type="match status" value="1"/>
</dbReference>
<keyword evidence="8" id="KW-1185">Reference proteome</keyword>
<keyword evidence="4 6" id="KW-0378">Hydrolase</keyword>
<proteinExistence type="inferred from homology"/>
<keyword evidence="3 6" id="KW-0479">Metal-binding</keyword>
<evidence type="ECO:0000313" key="8">
    <source>
        <dbReference type="Proteomes" id="UP001500840"/>
    </source>
</evidence>
<evidence type="ECO:0000313" key="7">
    <source>
        <dbReference type="EMBL" id="GAA4463448.1"/>
    </source>
</evidence>
<keyword evidence="5 6" id="KW-0460">Magnesium</keyword>
<evidence type="ECO:0000256" key="5">
    <source>
        <dbReference type="ARBA" id="ARBA00022842"/>
    </source>
</evidence>
<organism evidence="7 8">
    <name type="scientific">Novipirellula rosea</name>
    <dbReference type="NCBI Taxonomy" id="1031540"/>
    <lineage>
        <taxon>Bacteria</taxon>
        <taxon>Pseudomonadati</taxon>
        <taxon>Planctomycetota</taxon>
        <taxon>Planctomycetia</taxon>
        <taxon>Pirellulales</taxon>
        <taxon>Pirellulaceae</taxon>
        <taxon>Novipirellula</taxon>
    </lineage>
</organism>
<dbReference type="EMBL" id="BAABGA010000065">
    <property type="protein sequence ID" value="GAA4463448.1"/>
    <property type="molecule type" value="Genomic_DNA"/>
</dbReference>
<evidence type="ECO:0000256" key="3">
    <source>
        <dbReference type="ARBA" id="ARBA00022723"/>
    </source>
</evidence>
<dbReference type="EC" id="3.1.3.25" evidence="6"/>
<evidence type="ECO:0000256" key="1">
    <source>
        <dbReference type="ARBA" id="ARBA00001033"/>
    </source>
</evidence>
<gene>
    <name evidence="7" type="ORF">GCM10023156_48590</name>
</gene>
<comment type="similarity">
    <text evidence="6">Belongs to the inositol monophosphatase superfamily.</text>
</comment>
<protein>
    <recommendedName>
        <fullName evidence="6">Inositol-1-monophosphatase</fullName>
        <ecNumber evidence="6">3.1.3.25</ecNumber>
    </recommendedName>
</protein>
<dbReference type="InterPro" id="IPR000760">
    <property type="entry name" value="Inositol_monophosphatase-like"/>
</dbReference>
<dbReference type="Gene3D" id="3.30.540.10">
    <property type="entry name" value="Fructose-1,6-Bisphosphatase, subunit A, domain 1"/>
    <property type="match status" value="1"/>
</dbReference>
<reference evidence="8" key="1">
    <citation type="journal article" date="2019" name="Int. J. Syst. Evol. Microbiol.">
        <title>The Global Catalogue of Microorganisms (GCM) 10K type strain sequencing project: providing services to taxonomists for standard genome sequencing and annotation.</title>
        <authorList>
            <consortium name="The Broad Institute Genomics Platform"/>
            <consortium name="The Broad Institute Genome Sequencing Center for Infectious Disease"/>
            <person name="Wu L."/>
            <person name="Ma J."/>
        </authorList>
    </citation>
    <scope>NUCLEOTIDE SEQUENCE [LARGE SCALE GENOMIC DNA]</scope>
    <source>
        <strain evidence="8">JCM 17759</strain>
    </source>
</reference>
<sequence>MLDRNELLLTATSAARVGGEILLRYFRDGVTIRNKSESGGKTYDLVSDADLESEQAIANFLRTRYPDHELLGEESLAGGATDAEHLWIIDPLDGTNNFAHRLPHFAVSIAYYHRGEPVVGAVFNPVRDEMFTATKGGGAAINGVAASVCNSEKLSEVLIGCGFYYDRGDMMRSTLAAIEAFFGNDIHGIRRFGTASLDLCQVGCGQFGGFFEYQLSPWDFAAGRLFVSEAGGQVSDAKGADLPLKTTSLVASNGKLHEAMLQITKQHHP</sequence>
<dbReference type="Proteomes" id="UP001500840">
    <property type="component" value="Unassembled WGS sequence"/>
</dbReference>
<comment type="cofactor">
    <cofactor evidence="2 6">
        <name>Mg(2+)</name>
        <dbReference type="ChEBI" id="CHEBI:18420"/>
    </cofactor>
</comment>
<comment type="caution">
    <text evidence="7">The sequence shown here is derived from an EMBL/GenBank/DDBJ whole genome shotgun (WGS) entry which is preliminary data.</text>
</comment>
<dbReference type="CDD" id="cd01639">
    <property type="entry name" value="IMPase"/>
    <property type="match status" value="1"/>
</dbReference>
<name>A0ABP8NDF7_9BACT</name>
<dbReference type="Gene3D" id="3.40.190.80">
    <property type="match status" value="1"/>
</dbReference>
<dbReference type="Pfam" id="PF00459">
    <property type="entry name" value="Inositol_P"/>
    <property type="match status" value="1"/>
</dbReference>
<evidence type="ECO:0000256" key="4">
    <source>
        <dbReference type="ARBA" id="ARBA00022801"/>
    </source>
</evidence>
<accession>A0ABP8NDF7</accession>
<dbReference type="InterPro" id="IPR020583">
    <property type="entry name" value="Inositol_monoP_metal-BS"/>
</dbReference>
<dbReference type="PRINTS" id="PR00377">
    <property type="entry name" value="IMPHPHTASES"/>
</dbReference>
<dbReference type="InterPro" id="IPR022337">
    <property type="entry name" value="Inositol_monophosphatase_SuhB"/>
</dbReference>
<dbReference type="SUPFAM" id="SSF56655">
    <property type="entry name" value="Carbohydrate phosphatase"/>
    <property type="match status" value="1"/>
</dbReference>
<dbReference type="RefSeq" id="WP_345326283.1">
    <property type="nucleotide sequence ID" value="NZ_BAABGA010000065.1"/>
</dbReference>
<comment type="catalytic activity">
    <reaction evidence="1 6">
        <text>a myo-inositol phosphate + H2O = myo-inositol + phosphate</text>
        <dbReference type="Rhea" id="RHEA:24056"/>
        <dbReference type="ChEBI" id="CHEBI:15377"/>
        <dbReference type="ChEBI" id="CHEBI:17268"/>
        <dbReference type="ChEBI" id="CHEBI:43474"/>
        <dbReference type="ChEBI" id="CHEBI:84139"/>
        <dbReference type="EC" id="3.1.3.25"/>
    </reaction>
</comment>
<dbReference type="PROSITE" id="PS00629">
    <property type="entry name" value="IMP_1"/>
    <property type="match status" value="1"/>
</dbReference>
<evidence type="ECO:0000256" key="6">
    <source>
        <dbReference type="RuleBase" id="RU364068"/>
    </source>
</evidence>
<dbReference type="PRINTS" id="PR01959">
    <property type="entry name" value="SBIMPHPHTASE"/>
</dbReference>
<dbReference type="PANTHER" id="PTHR20854">
    <property type="entry name" value="INOSITOL MONOPHOSPHATASE"/>
    <property type="match status" value="1"/>
</dbReference>
<evidence type="ECO:0000256" key="2">
    <source>
        <dbReference type="ARBA" id="ARBA00001946"/>
    </source>
</evidence>
<dbReference type="InterPro" id="IPR033942">
    <property type="entry name" value="IMPase"/>
</dbReference>